<accession>A0A8J6ULS7</accession>
<feature type="domain" description="Bacteriophage T5 Orf172 DNA-binding" evidence="1">
    <location>
        <begin position="203"/>
        <end position="280"/>
    </location>
</feature>
<protein>
    <submittedName>
        <fullName evidence="2">GIY-YIG nuclease family protein</fullName>
    </submittedName>
</protein>
<dbReference type="EMBL" id="JACXAF010000009">
    <property type="protein sequence ID" value="MBD1389460.1"/>
    <property type="molecule type" value="Genomic_DNA"/>
</dbReference>
<organism evidence="2 3">
    <name type="scientific">Neiella litorisoli</name>
    <dbReference type="NCBI Taxonomy" id="2771431"/>
    <lineage>
        <taxon>Bacteria</taxon>
        <taxon>Pseudomonadati</taxon>
        <taxon>Pseudomonadota</taxon>
        <taxon>Gammaproteobacteria</taxon>
        <taxon>Alteromonadales</taxon>
        <taxon>Echinimonadaceae</taxon>
        <taxon>Neiella</taxon>
    </lineage>
</organism>
<dbReference type="InterPro" id="IPR018306">
    <property type="entry name" value="Phage_T5_Orf172_DNA-bd"/>
</dbReference>
<sequence>MTQERLNKAKTPRGGYTTAQQKALGVYPAEKGWLKKLVGKQITLRRFIAFVKAGKNKIYLEEIQAFLPTLQPPVVDEEAIPAQPAAPRIKLTKKERQKLKSDAKRQAVSARRIQTIRKFGIHSAIDLIFDAADGAWPSDGRFLKELSKQSEHGIADDDVKRVYDGLKSAGLVLTRRSGGQITPSGYLRAGQLHQEQHLYVVRIKQTDQCKIGISKSPRKRLKALQTSNAMALELSLVFEVEGSAAKLEQRLHKQFKKKRLKGEWFCGLDDAQIVESVGTTGKLTKDY</sequence>
<evidence type="ECO:0000313" key="3">
    <source>
        <dbReference type="Proteomes" id="UP000638014"/>
    </source>
</evidence>
<dbReference type="SMART" id="SM00974">
    <property type="entry name" value="T5orf172"/>
    <property type="match status" value="1"/>
</dbReference>
<evidence type="ECO:0000259" key="1">
    <source>
        <dbReference type="SMART" id="SM00974"/>
    </source>
</evidence>
<reference evidence="2" key="1">
    <citation type="submission" date="2020-09" db="EMBL/GenBank/DDBJ databases">
        <title>A novel bacterium of genus Neiella, isolated from South China Sea.</title>
        <authorList>
            <person name="Huang H."/>
            <person name="Mo K."/>
            <person name="Hu Y."/>
        </authorList>
    </citation>
    <scope>NUCLEOTIDE SEQUENCE</scope>
    <source>
        <strain evidence="2">HB171785</strain>
    </source>
</reference>
<proteinExistence type="predicted"/>
<evidence type="ECO:0000313" key="2">
    <source>
        <dbReference type="EMBL" id="MBD1389460.1"/>
    </source>
</evidence>
<dbReference type="Pfam" id="PF13455">
    <property type="entry name" value="MUG113"/>
    <property type="match status" value="1"/>
</dbReference>
<name>A0A8J6ULS7_9GAMM</name>
<dbReference type="Proteomes" id="UP000638014">
    <property type="component" value="Unassembled WGS sequence"/>
</dbReference>
<dbReference type="AlphaFoldDB" id="A0A8J6ULS7"/>
<comment type="caution">
    <text evidence="2">The sequence shown here is derived from an EMBL/GenBank/DDBJ whole genome shotgun (WGS) entry which is preliminary data.</text>
</comment>
<keyword evidence="3" id="KW-1185">Reference proteome</keyword>
<gene>
    <name evidence="2" type="ORF">IC617_08475</name>
</gene>
<dbReference type="RefSeq" id="WP_191144567.1">
    <property type="nucleotide sequence ID" value="NZ_JACXAF010000009.1"/>
</dbReference>